<dbReference type="Proteomes" id="UP000645828">
    <property type="component" value="Unassembled WGS sequence"/>
</dbReference>
<organism evidence="1 2">
    <name type="scientific">Nyctereutes procyonoides</name>
    <name type="common">Raccoon dog</name>
    <name type="synonym">Canis procyonoides</name>
    <dbReference type="NCBI Taxonomy" id="34880"/>
    <lineage>
        <taxon>Eukaryota</taxon>
        <taxon>Metazoa</taxon>
        <taxon>Chordata</taxon>
        <taxon>Craniata</taxon>
        <taxon>Vertebrata</taxon>
        <taxon>Euteleostomi</taxon>
        <taxon>Mammalia</taxon>
        <taxon>Eutheria</taxon>
        <taxon>Laurasiatheria</taxon>
        <taxon>Carnivora</taxon>
        <taxon>Caniformia</taxon>
        <taxon>Canidae</taxon>
        <taxon>Nyctereutes</taxon>
    </lineage>
</organism>
<evidence type="ECO:0000313" key="2">
    <source>
        <dbReference type="Proteomes" id="UP000645828"/>
    </source>
</evidence>
<sequence length="215" mass="23193">MAPVSRRPCGARSKACRWCRGRPEATHPTLERWSEVSPGWILARSPAPPPAPWGQHLCLISLVLSLHTAFENSHLEAGGPGPLPRSPSCAHPSLQCWSRAPPRHPHGGWLWSLWTPVPAPSAENNSPSLGLPLHRGRESTGHARVALCPPLVLGMTAKKAALPPPKRCFIPTQWFSNMAASSLTLLSWRGGDPAHDPWSGWPITALTDAACIEAS</sequence>
<comment type="caution">
    <text evidence="1">The sequence shown here is derived from an EMBL/GenBank/DDBJ whole genome shotgun (WGS) entry which is preliminary data.</text>
</comment>
<gene>
    <name evidence="1" type="ORF">NYPRO_LOCUS22028</name>
</gene>
<accession>A0A811ZLK2</accession>
<proteinExistence type="predicted"/>
<dbReference type="AlphaFoldDB" id="A0A811ZLK2"/>
<name>A0A811ZLK2_NYCPR</name>
<keyword evidence="2" id="KW-1185">Reference proteome</keyword>
<evidence type="ECO:0000313" key="1">
    <source>
        <dbReference type="EMBL" id="CAD7689234.1"/>
    </source>
</evidence>
<reference evidence="1" key="1">
    <citation type="submission" date="2020-12" db="EMBL/GenBank/DDBJ databases">
        <authorList>
            <consortium name="Molecular Ecology Group"/>
        </authorList>
    </citation>
    <scope>NUCLEOTIDE SEQUENCE</scope>
    <source>
        <strain evidence="1">TBG_1078</strain>
    </source>
</reference>
<dbReference type="EMBL" id="CAJHUB010000769">
    <property type="protein sequence ID" value="CAD7689234.1"/>
    <property type="molecule type" value="Genomic_DNA"/>
</dbReference>
<protein>
    <submittedName>
        <fullName evidence="1">(raccoon dog) hypothetical protein</fullName>
    </submittedName>
</protein>